<proteinExistence type="inferred from homology"/>
<sequence>MRNYCLSFLCLIITHFAQAQQPGAAIDVQHYKFALQLNDADNNIIGNATVTLKFLKSANAFSLDLVKKNAKGKGMTVSSVTELGKLLQFTQDSNSVKINTRATTGSLHSYTIKYSGVPADGLIISTNNYKHRTFFGDNWPNRAQNWLPCADHPADKATVEFIVTAPTHYNVVANGSKVKEQDLPGKLKLTHWSEKASISTKVMVIGVADFVIDHTGDVNGIPVYTYVFPEDKETGFKSYAVAKEILPFFIKNVGPYSYEKLANVQSKTIFGGMENASCIFYFEESVKSPTIEELMAHEIAHQWFGDAASEKTWPNLWLSEGFATYMTNLYIESKYGPEKLKKRLLADTATIFALEKTHFAPVVDTTINGDYMKLLNANSYQKGGWVLHMLRRKLGDELFWKGIRSYYAQYKDKNANTNDLCTVMERAGGMDLKQFFKQWLYTAGHPVLMIEKTFDKASKTITLNITQKQEALYEFPLEFTIDGRAGIIRVTEREMTMKFSASSGNLVFDPNVNLLATFEGL</sequence>
<comment type="caution">
    <text evidence="15">The sequence shown here is derived from an EMBL/GenBank/DDBJ whole genome shotgun (WGS) entry which is preliminary data.</text>
</comment>
<dbReference type="EMBL" id="SBIW01000004">
    <property type="protein sequence ID" value="RWY52352.1"/>
    <property type="molecule type" value="Genomic_DNA"/>
</dbReference>
<feature type="signal peptide" evidence="12">
    <location>
        <begin position="1"/>
        <end position="19"/>
    </location>
</feature>
<gene>
    <name evidence="15" type="ORF">EPL05_10605</name>
</gene>
<evidence type="ECO:0000259" key="13">
    <source>
        <dbReference type="Pfam" id="PF01433"/>
    </source>
</evidence>
<dbReference type="EC" id="3.4.11.2" evidence="4"/>
<evidence type="ECO:0000256" key="2">
    <source>
        <dbReference type="ARBA" id="ARBA00001947"/>
    </source>
</evidence>
<evidence type="ECO:0000256" key="8">
    <source>
        <dbReference type="ARBA" id="ARBA00022723"/>
    </source>
</evidence>
<feature type="domain" description="Aminopeptidase N-like N-terminal" evidence="14">
    <location>
        <begin position="29"/>
        <end position="200"/>
    </location>
</feature>
<evidence type="ECO:0000256" key="7">
    <source>
        <dbReference type="ARBA" id="ARBA00022670"/>
    </source>
</evidence>
<comment type="catalytic activity">
    <reaction evidence="1">
        <text>Release of an N-terminal amino acid, Xaa-|-Yaa- from a peptide, amide or arylamide. Xaa is preferably Ala, but may be most amino acids including Pro (slow action). When a terminal hydrophobic residue is followed by a prolyl residue, the two may be released as an intact Xaa-Pro dipeptide.</text>
        <dbReference type="EC" id="3.4.11.2"/>
    </reaction>
</comment>
<evidence type="ECO:0000256" key="5">
    <source>
        <dbReference type="ARBA" id="ARBA00015611"/>
    </source>
</evidence>
<dbReference type="Gene3D" id="1.10.390.10">
    <property type="entry name" value="Neutral Protease Domain 2"/>
    <property type="match status" value="1"/>
</dbReference>
<dbReference type="GO" id="GO:0008270">
    <property type="term" value="F:zinc ion binding"/>
    <property type="evidence" value="ECO:0007669"/>
    <property type="project" value="InterPro"/>
</dbReference>
<evidence type="ECO:0000256" key="9">
    <source>
        <dbReference type="ARBA" id="ARBA00022801"/>
    </source>
</evidence>
<evidence type="ECO:0000313" key="15">
    <source>
        <dbReference type="EMBL" id="RWY52352.1"/>
    </source>
</evidence>
<dbReference type="CDD" id="cd09603">
    <property type="entry name" value="M1_APN_like"/>
    <property type="match status" value="1"/>
</dbReference>
<dbReference type="Gene3D" id="2.60.40.1730">
    <property type="entry name" value="tricorn interacting facor f3 domain"/>
    <property type="match status" value="1"/>
</dbReference>
<organism evidence="15 16">
    <name type="scientific">Mucilaginibacter gilvus</name>
    <dbReference type="NCBI Taxonomy" id="2305909"/>
    <lineage>
        <taxon>Bacteria</taxon>
        <taxon>Pseudomonadati</taxon>
        <taxon>Bacteroidota</taxon>
        <taxon>Sphingobacteriia</taxon>
        <taxon>Sphingobacteriales</taxon>
        <taxon>Sphingobacteriaceae</taxon>
        <taxon>Mucilaginibacter</taxon>
    </lineage>
</organism>
<evidence type="ECO:0000259" key="14">
    <source>
        <dbReference type="Pfam" id="PF17900"/>
    </source>
</evidence>
<evidence type="ECO:0000256" key="12">
    <source>
        <dbReference type="SAM" id="SignalP"/>
    </source>
</evidence>
<keyword evidence="11" id="KW-0482">Metalloprotease</keyword>
<dbReference type="GO" id="GO:0005615">
    <property type="term" value="C:extracellular space"/>
    <property type="evidence" value="ECO:0007669"/>
    <property type="project" value="TreeGrafter"/>
</dbReference>
<protein>
    <recommendedName>
        <fullName evidence="5">Aminopeptidase N</fullName>
        <ecNumber evidence="4">3.4.11.2</ecNumber>
    </recommendedName>
</protein>
<dbReference type="SUPFAM" id="SSF55486">
    <property type="entry name" value="Metalloproteases ('zincins'), catalytic domain"/>
    <property type="match status" value="1"/>
</dbReference>
<dbReference type="InterPro" id="IPR001930">
    <property type="entry name" value="Peptidase_M1"/>
</dbReference>
<evidence type="ECO:0000313" key="16">
    <source>
        <dbReference type="Proteomes" id="UP000286701"/>
    </source>
</evidence>
<keyword evidence="9" id="KW-0378">Hydrolase</keyword>
<dbReference type="GO" id="GO:0042277">
    <property type="term" value="F:peptide binding"/>
    <property type="evidence" value="ECO:0007669"/>
    <property type="project" value="TreeGrafter"/>
</dbReference>
<keyword evidence="12" id="KW-0732">Signal</keyword>
<comment type="cofactor">
    <cofactor evidence="2">
        <name>Zn(2+)</name>
        <dbReference type="ChEBI" id="CHEBI:29105"/>
    </cofactor>
</comment>
<dbReference type="AlphaFoldDB" id="A0A3S3VFI0"/>
<dbReference type="InterPro" id="IPR042097">
    <property type="entry name" value="Aminopeptidase_N-like_N_sf"/>
</dbReference>
<dbReference type="Pfam" id="PF01433">
    <property type="entry name" value="Peptidase_M1"/>
    <property type="match status" value="1"/>
</dbReference>
<dbReference type="InterPro" id="IPR027268">
    <property type="entry name" value="Peptidase_M4/M1_CTD_sf"/>
</dbReference>
<keyword evidence="7" id="KW-0645">Protease</keyword>
<dbReference type="GO" id="GO:0043171">
    <property type="term" value="P:peptide catabolic process"/>
    <property type="evidence" value="ECO:0007669"/>
    <property type="project" value="TreeGrafter"/>
</dbReference>
<comment type="similarity">
    <text evidence="3">Belongs to the peptidase M1 family.</text>
</comment>
<evidence type="ECO:0000256" key="11">
    <source>
        <dbReference type="ARBA" id="ARBA00023049"/>
    </source>
</evidence>
<dbReference type="RefSeq" id="WP_128533938.1">
    <property type="nucleotide sequence ID" value="NZ_SBIW01000004.1"/>
</dbReference>
<dbReference type="GO" id="GO:0070006">
    <property type="term" value="F:metalloaminopeptidase activity"/>
    <property type="evidence" value="ECO:0007669"/>
    <property type="project" value="TreeGrafter"/>
</dbReference>
<dbReference type="Pfam" id="PF17900">
    <property type="entry name" value="Peptidase_M1_N"/>
    <property type="match status" value="1"/>
</dbReference>
<feature type="domain" description="Peptidase M1 membrane alanine aminopeptidase" evidence="13">
    <location>
        <begin position="243"/>
        <end position="439"/>
    </location>
</feature>
<evidence type="ECO:0000256" key="1">
    <source>
        <dbReference type="ARBA" id="ARBA00000098"/>
    </source>
</evidence>
<keyword evidence="10" id="KW-0862">Zinc</keyword>
<evidence type="ECO:0000256" key="4">
    <source>
        <dbReference type="ARBA" id="ARBA00012564"/>
    </source>
</evidence>
<feature type="chain" id="PRO_5018755346" description="Aminopeptidase N" evidence="12">
    <location>
        <begin position="20"/>
        <end position="521"/>
    </location>
</feature>
<dbReference type="PANTHER" id="PTHR11533">
    <property type="entry name" value="PROTEASE M1 ZINC METALLOPROTEASE"/>
    <property type="match status" value="1"/>
</dbReference>
<evidence type="ECO:0000256" key="3">
    <source>
        <dbReference type="ARBA" id="ARBA00010136"/>
    </source>
</evidence>
<accession>A0A3S3VFI0</accession>
<name>A0A3S3VFI0_9SPHI</name>
<dbReference type="OrthoDB" id="100605at2"/>
<dbReference type="GO" id="GO:0016020">
    <property type="term" value="C:membrane"/>
    <property type="evidence" value="ECO:0007669"/>
    <property type="project" value="TreeGrafter"/>
</dbReference>
<dbReference type="GO" id="GO:0016285">
    <property type="term" value="F:alanyl aminopeptidase activity"/>
    <property type="evidence" value="ECO:0007669"/>
    <property type="project" value="UniProtKB-EC"/>
</dbReference>
<dbReference type="InterPro" id="IPR045357">
    <property type="entry name" value="Aminopeptidase_N-like_N"/>
</dbReference>
<evidence type="ECO:0000256" key="10">
    <source>
        <dbReference type="ARBA" id="ARBA00022833"/>
    </source>
</evidence>
<dbReference type="InterPro" id="IPR014782">
    <property type="entry name" value="Peptidase_M1_dom"/>
</dbReference>
<dbReference type="PANTHER" id="PTHR11533:SF174">
    <property type="entry name" value="PUROMYCIN-SENSITIVE AMINOPEPTIDASE-RELATED"/>
    <property type="match status" value="1"/>
</dbReference>
<keyword evidence="16" id="KW-1185">Reference proteome</keyword>
<reference evidence="15 16" key="1">
    <citation type="submission" date="2019-01" db="EMBL/GenBank/DDBJ databases">
        <title>Mucilaginibacter antarcticum sp. nov., isolated from antarctic soil.</title>
        <authorList>
            <person name="Yan Y.-Q."/>
            <person name="Du Z.-J."/>
        </authorList>
    </citation>
    <scope>NUCLEOTIDE SEQUENCE [LARGE SCALE GENOMIC DNA]</scope>
    <source>
        <strain evidence="15 16">F01003</strain>
    </source>
</reference>
<dbReference type="InterPro" id="IPR050344">
    <property type="entry name" value="Peptidase_M1_aminopeptidases"/>
</dbReference>
<dbReference type="Proteomes" id="UP000286701">
    <property type="component" value="Unassembled WGS sequence"/>
</dbReference>
<dbReference type="SUPFAM" id="SSF63737">
    <property type="entry name" value="Leukotriene A4 hydrolase N-terminal domain"/>
    <property type="match status" value="1"/>
</dbReference>
<keyword evidence="8" id="KW-0479">Metal-binding</keyword>
<keyword evidence="6" id="KW-0031">Aminopeptidase</keyword>
<dbReference type="PRINTS" id="PR00756">
    <property type="entry name" value="ALADIPTASE"/>
</dbReference>
<evidence type="ECO:0000256" key="6">
    <source>
        <dbReference type="ARBA" id="ARBA00022438"/>
    </source>
</evidence>
<dbReference type="GO" id="GO:0005737">
    <property type="term" value="C:cytoplasm"/>
    <property type="evidence" value="ECO:0007669"/>
    <property type="project" value="TreeGrafter"/>
</dbReference>
<dbReference type="GO" id="GO:0006508">
    <property type="term" value="P:proteolysis"/>
    <property type="evidence" value="ECO:0007669"/>
    <property type="project" value="UniProtKB-KW"/>
</dbReference>